<reference evidence="1 2" key="1">
    <citation type="submission" date="2012-02" db="EMBL/GenBank/DDBJ databases">
        <title>Shotgun genome sequence of Phaeospirillum photometricum DSM 122.</title>
        <authorList>
            <person name="Duquesne K."/>
            <person name="Sturgis J."/>
        </authorList>
    </citation>
    <scope>NUCLEOTIDE SEQUENCE [LARGE SCALE GENOMIC DNA]</scope>
    <source>
        <strain evidence="2">DSM122</strain>
    </source>
</reference>
<evidence type="ECO:0000313" key="1">
    <source>
        <dbReference type="EMBL" id="CCG09733.1"/>
    </source>
</evidence>
<name>H6SR11_PARPM</name>
<dbReference type="STRING" id="1150469.RSPPHO_03107"/>
<gene>
    <name evidence="1" type="ORF">RSPPHO_03107</name>
</gene>
<keyword evidence="2" id="KW-1185">Reference proteome</keyword>
<accession>H6SR11</accession>
<organism evidence="1 2">
    <name type="scientific">Pararhodospirillum photometricum DSM 122</name>
    <dbReference type="NCBI Taxonomy" id="1150469"/>
    <lineage>
        <taxon>Bacteria</taxon>
        <taxon>Pseudomonadati</taxon>
        <taxon>Pseudomonadota</taxon>
        <taxon>Alphaproteobacteria</taxon>
        <taxon>Rhodospirillales</taxon>
        <taxon>Rhodospirillaceae</taxon>
        <taxon>Pararhodospirillum</taxon>
    </lineage>
</organism>
<evidence type="ECO:0000313" key="2">
    <source>
        <dbReference type="Proteomes" id="UP000033220"/>
    </source>
</evidence>
<dbReference type="Proteomes" id="UP000033220">
    <property type="component" value="Chromosome DSM 122"/>
</dbReference>
<dbReference type="KEGG" id="rpm:RSPPHO_03107"/>
<proteinExistence type="predicted"/>
<dbReference type="AlphaFoldDB" id="H6SR11"/>
<dbReference type="HOGENOM" id="CLU_1884172_0_0_5"/>
<sequence length="135" mass="13861">MPPGRPVWWDGRWRIEAEDAGLGVVALGPRAAAALSFDGRTDAPLVGRACLPALVALPAPPGLPRLADSPKGKPPGPVVLAIPGQCLAGVGEDHAPKRALAAALQRVKMVPAPRLPLVPVGLRVEGAIGPPYIHP</sequence>
<dbReference type="EMBL" id="HE663493">
    <property type="protein sequence ID" value="CCG09733.1"/>
    <property type="molecule type" value="Genomic_DNA"/>
</dbReference>
<protein>
    <submittedName>
        <fullName evidence="1">Uncharacterized protein</fullName>
    </submittedName>
</protein>